<sequence length="324" mass="35784">MAIVAVAGGTGNVGRAIVEAILATGKHQVKVLSRSPNPALEKEIGAPIIPVDYSSIPAIVKVLEDNQIDTVVSSISMHSETVPNEFELIHAADLSKVTKRLISSEWGVPVTEAQQGLIPSVPHKLAAFSLLQQTTSLEYTVFHNGFFMDYWGIPRVKSYLARTPLISWLDIPNNSAAIPGSGETYAHFTHTLDVAKFVAASLDLPKWEKETFIYGDRLTWNQFLKLAEEAKGVKFDVKYDSVENMRKGEATELPGQVALYKYLPKEVLQGMTSAFGAWFEEGVFELKPEGQGQGFLNEKFPEVKPMKAKEMLEEAWGKGFLGRK</sequence>
<feature type="domain" description="NAD(P)-binding" evidence="4">
    <location>
        <begin position="8"/>
        <end position="149"/>
    </location>
</feature>
<gene>
    <name evidence="5" type="ORF">B0T21DRAFT_320564</name>
</gene>
<keyword evidence="3" id="KW-0560">Oxidoreductase</keyword>
<accession>A0AA39ZY87</accession>
<dbReference type="Proteomes" id="UP001172159">
    <property type="component" value="Unassembled WGS sequence"/>
</dbReference>
<keyword evidence="6" id="KW-1185">Reference proteome</keyword>
<comment type="caution">
    <text evidence="5">The sequence shown here is derived from an EMBL/GenBank/DDBJ whole genome shotgun (WGS) entry which is preliminary data.</text>
</comment>
<evidence type="ECO:0000259" key="4">
    <source>
        <dbReference type="Pfam" id="PF13460"/>
    </source>
</evidence>
<organism evidence="5 6">
    <name type="scientific">Apiosordaria backusii</name>
    <dbReference type="NCBI Taxonomy" id="314023"/>
    <lineage>
        <taxon>Eukaryota</taxon>
        <taxon>Fungi</taxon>
        <taxon>Dikarya</taxon>
        <taxon>Ascomycota</taxon>
        <taxon>Pezizomycotina</taxon>
        <taxon>Sordariomycetes</taxon>
        <taxon>Sordariomycetidae</taxon>
        <taxon>Sordariales</taxon>
        <taxon>Lasiosphaeriaceae</taxon>
        <taxon>Apiosordaria</taxon>
    </lineage>
</organism>
<dbReference type="InterPro" id="IPR016040">
    <property type="entry name" value="NAD(P)-bd_dom"/>
</dbReference>
<dbReference type="Pfam" id="PF13460">
    <property type="entry name" value="NAD_binding_10"/>
    <property type="match status" value="1"/>
</dbReference>
<name>A0AA39ZY87_9PEZI</name>
<evidence type="ECO:0000256" key="3">
    <source>
        <dbReference type="ARBA" id="ARBA00023002"/>
    </source>
</evidence>
<comment type="similarity">
    <text evidence="1">Belongs to the NmrA-type oxidoreductase family. Isoflavone reductase subfamily.</text>
</comment>
<keyword evidence="2" id="KW-0521">NADP</keyword>
<dbReference type="Gene3D" id="3.90.25.10">
    <property type="entry name" value="UDP-galactose 4-epimerase, domain 1"/>
    <property type="match status" value="1"/>
</dbReference>
<evidence type="ECO:0000256" key="2">
    <source>
        <dbReference type="ARBA" id="ARBA00022857"/>
    </source>
</evidence>
<evidence type="ECO:0000313" key="6">
    <source>
        <dbReference type="Proteomes" id="UP001172159"/>
    </source>
</evidence>
<dbReference type="PANTHER" id="PTHR47706">
    <property type="entry name" value="NMRA-LIKE FAMILY PROTEIN"/>
    <property type="match status" value="1"/>
</dbReference>
<proteinExistence type="inferred from homology"/>
<dbReference type="Gene3D" id="3.40.50.720">
    <property type="entry name" value="NAD(P)-binding Rossmann-like Domain"/>
    <property type="match status" value="1"/>
</dbReference>
<protein>
    <recommendedName>
        <fullName evidence="4">NAD(P)-binding domain-containing protein</fullName>
    </recommendedName>
</protein>
<reference evidence="5" key="1">
    <citation type="submission" date="2023-06" db="EMBL/GenBank/DDBJ databases">
        <title>Genome-scale phylogeny and comparative genomics of the fungal order Sordariales.</title>
        <authorList>
            <consortium name="Lawrence Berkeley National Laboratory"/>
            <person name="Hensen N."/>
            <person name="Bonometti L."/>
            <person name="Westerberg I."/>
            <person name="Brannstrom I.O."/>
            <person name="Guillou S."/>
            <person name="Cros-Aarteil S."/>
            <person name="Calhoun S."/>
            <person name="Haridas S."/>
            <person name="Kuo A."/>
            <person name="Mondo S."/>
            <person name="Pangilinan J."/>
            <person name="Riley R."/>
            <person name="Labutti K."/>
            <person name="Andreopoulos B."/>
            <person name="Lipzen A."/>
            <person name="Chen C."/>
            <person name="Yanf M."/>
            <person name="Daum C."/>
            <person name="Ng V."/>
            <person name="Clum A."/>
            <person name="Steindorff A."/>
            <person name="Ohm R."/>
            <person name="Martin F."/>
            <person name="Silar P."/>
            <person name="Natvig D."/>
            <person name="Lalanne C."/>
            <person name="Gautier V."/>
            <person name="Ament-Velasquez S.L."/>
            <person name="Kruys A."/>
            <person name="Hutchinson M.I."/>
            <person name="Powell A.J."/>
            <person name="Barry K."/>
            <person name="Miller A.N."/>
            <person name="Grigoriev I.V."/>
            <person name="Debuchy R."/>
            <person name="Gladieux P."/>
            <person name="Thoren M.H."/>
            <person name="Johannesson H."/>
        </authorList>
    </citation>
    <scope>NUCLEOTIDE SEQUENCE</scope>
    <source>
        <strain evidence="5">CBS 540.89</strain>
    </source>
</reference>
<evidence type="ECO:0000313" key="5">
    <source>
        <dbReference type="EMBL" id="KAK0705795.1"/>
    </source>
</evidence>
<dbReference type="InterPro" id="IPR051609">
    <property type="entry name" value="NmrA/Isoflavone_reductase-like"/>
</dbReference>
<dbReference type="AlphaFoldDB" id="A0AA39ZY87"/>
<dbReference type="InterPro" id="IPR036291">
    <property type="entry name" value="NAD(P)-bd_dom_sf"/>
</dbReference>
<dbReference type="GO" id="GO:0016491">
    <property type="term" value="F:oxidoreductase activity"/>
    <property type="evidence" value="ECO:0007669"/>
    <property type="project" value="UniProtKB-KW"/>
</dbReference>
<evidence type="ECO:0000256" key="1">
    <source>
        <dbReference type="ARBA" id="ARBA00005725"/>
    </source>
</evidence>
<dbReference type="EMBL" id="JAUKTV010000020">
    <property type="protein sequence ID" value="KAK0705795.1"/>
    <property type="molecule type" value="Genomic_DNA"/>
</dbReference>
<dbReference type="PANTHER" id="PTHR47706:SF4">
    <property type="entry name" value="NMRA-LIKE DOMAIN-CONTAINING PROTEIN"/>
    <property type="match status" value="1"/>
</dbReference>
<dbReference type="SUPFAM" id="SSF51735">
    <property type="entry name" value="NAD(P)-binding Rossmann-fold domains"/>
    <property type="match status" value="1"/>
</dbReference>